<name>A0A2A9NIL6_9AGAR</name>
<reference evidence="3 4" key="1">
    <citation type="submission" date="2014-02" db="EMBL/GenBank/DDBJ databases">
        <title>Transposable element dynamics among asymbiotic and ectomycorrhizal Amanita fungi.</title>
        <authorList>
            <consortium name="DOE Joint Genome Institute"/>
            <person name="Hess J."/>
            <person name="Skrede I."/>
            <person name="Wolfe B."/>
            <person name="LaButti K."/>
            <person name="Ohm R.A."/>
            <person name="Grigoriev I.V."/>
            <person name="Pringle A."/>
        </authorList>
    </citation>
    <scope>NUCLEOTIDE SEQUENCE [LARGE SCALE GENOMIC DNA]</scope>
    <source>
        <strain evidence="3 4">SKay4041</strain>
    </source>
</reference>
<dbReference type="PRINTS" id="PR00463">
    <property type="entry name" value="EP450I"/>
</dbReference>
<dbReference type="GO" id="GO:0005506">
    <property type="term" value="F:iron ion binding"/>
    <property type="evidence" value="ECO:0007669"/>
    <property type="project" value="InterPro"/>
</dbReference>
<dbReference type="PRINTS" id="PR00385">
    <property type="entry name" value="P450"/>
</dbReference>
<dbReference type="AlphaFoldDB" id="A0A2A9NIL6"/>
<gene>
    <name evidence="3" type="ORF">AMATHDRAFT_5144</name>
</gene>
<dbReference type="InterPro" id="IPR002401">
    <property type="entry name" value="Cyt_P450_E_grp-I"/>
</dbReference>
<keyword evidence="2" id="KW-0408">Iron</keyword>
<accession>A0A2A9NIL6</accession>
<protein>
    <recommendedName>
        <fullName evidence="5">Cytochrome P450</fullName>
    </recommendedName>
</protein>
<dbReference type="GO" id="GO:0004497">
    <property type="term" value="F:monooxygenase activity"/>
    <property type="evidence" value="ECO:0007669"/>
    <property type="project" value="InterPro"/>
</dbReference>
<dbReference type="PANTHER" id="PTHR24291">
    <property type="entry name" value="CYTOCHROME P450 FAMILY 4"/>
    <property type="match status" value="1"/>
</dbReference>
<dbReference type="InterPro" id="IPR036396">
    <property type="entry name" value="Cyt_P450_sf"/>
</dbReference>
<dbReference type="STRING" id="703135.A0A2A9NIL6"/>
<evidence type="ECO:0000313" key="3">
    <source>
        <dbReference type="EMBL" id="PFH49174.1"/>
    </source>
</evidence>
<keyword evidence="2" id="KW-0349">Heme</keyword>
<dbReference type="Proteomes" id="UP000242287">
    <property type="component" value="Unassembled WGS sequence"/>
</dbReference>
<dbReference type="SUPFAM" id="SSF48264">
    <property type="entry name" value="Cytochrome P450"/>
    <property type="match status" value="1"/>
</dbReference>
<evidence type="ECO:0000313" key="4">
    <source>
        <dbReference type="Proteomes" id="UP000242287"/>
    </source>
</evidence>
<dbReference type="Pfam" id="PF00067">
    <property type="entry name" value="p450"/>
    <property type="match status" value="1"/>
</dbReference>
<evidence type="ECO:0008006" key="5">
    <source>
        <dbReference type="Google" id="ProtNLM"/>
    </source>
</evidence>
<sequence length="279" mass="31392">MESMHTIRKISASMLEDKLRDTAVTIADTEAKKDIMSILVRARNAEMAKNAGAYAMSDQAMMDQVLTFLGAGHETTASGLAWTLWLLANDPATQQKLREEVTPVFENDSRPNYRALKDLQWLDSHGLYYNSMESLRVMPPVPMTFRQAGKTDHIEGVLVPKGTLLYIPIRVVNTWTEIWGQDAEEFKPGRWFNLPKTYHPSLSMLSFITGPHACIGKTMAIIEMKAVLAALIEKYEFSPAYDGQIPQPTAAVTMKPKDNMPLRIKHVRAHHNTSNVHRA</sequence>
<feature type="binding site" description="axial binding residue" evidence="2">
    <location>
        <position position="214"/>
    </location>
    <ligand>
        <name>heme</name>
        <dbReference type="ChEBI" id="CHEBI:30413"/>
    </ligand>
    <ligandPart>
        <name>Fe</name>
        <dbReference type="ChEBI" id="CHEBI:18248"/>
    </ligandPart>
</feature>
<dbReference type="Gene3D" id="1.10.630.10">
    <property type="entry name" value="Cytochrome P450"/>
    <property type="match status" value="1"/>
</dbReference>
<dbReference type="PANTHER" id="PTHR24291:SF175">
    <property type="entry name" value="CYTOCHROME P450"/>
    <property type="match status" value="1"/>
</dbReference>
<dbReference type="InterPro" id="IPR050196">
    <property type="entry name" value="Cytochrome_P450_Monoox"/>
</dbReference>
<proteinExistence type="inferred from homology"/>
<keyword evidence="2" id="KW-0479">Metal-binding</keyword>
<dbReference type="OrthoDB" id="10029320at2759"/>
<dbReference type="InterPro" id="IPR001128">
    <property type="entry name" value="Cyt_P450"/>
</dbReference>
<keyword evidence="4" id="KW-1185">Reference proteome</keyword>
<comment type="cofactor">
    <cofactor evidence="2">
        <name>heme</name>
        <dbReference type="ChEBI" id="CHEBI:30413"/>
    </cofactor>
</comment>
<comment type="similarity">
    <text evidence="1">Belongs to the cytochrome P450 family.</text>
</comment>
<organism evidence="3 4">
    <name type="scientific">Amanita thiersii Skay4041</name>
    <dbReference type="NCBI Taxonomy" id="703135"/>
    <lineage>
        <taxon>Eukaryota</taxon>
        <taxon>Fungi</taxon>
        <taxon>Dikarya</taxon>
        <taxon>Basidiomycota</taxon>
        <taxon>Agaricomycotina</taxon>
        <taxon>Agaricomycetes</taxon>
        <taxon>Agaricomycetidae</taxon>
        <taxon>Agaricales</taxon>
        <taxon>Pluteineae</taxon>
        <taxon>Amanitaceae</taxon>
        <taxon>Amanita</taxon>
    </lineage>
</organism>
<dbReference type="EMBL" id="KZ302037">
    <property type="protein sequence ID" value="PFH49174.1"/>
    <property type="molecule type" value="Genomic_DNA"/>
</dbReference>
<dbReference type="GO" id="GO:0020037">
    <property type="term" value="F:heme binding"/>
    <property type="evidence" value="ECO:0007669"/>
    <property type="project" value="InterPro"/>
</dbReference>
<evidence type="ECO:0000256" key="2">
    <source>
        <dbReference type="PIRSR" id="PIRSR602401-1"/>
    </source>
</evidence>
<dbReference type="GO" id="GO:0016705">
    <property type="term" value="F:oxidoreductase activity, acting on paired donors, with incorporation or reduction of molecular oxygen"/>
    <property type="evidence" value="ECO:0007669"/>
    <property type="project" value="InterPro"/>
</dbReference>
<evidence type="ECO:0000256" key="1">
    <source>
        <dbReference type="ARBA" id="ARBA00010617"/>
    </source>
</evidence>